<keyword evidence="7 10" id="KW-0472">Membrane</keyword>
<evidence type="ECO:0000256" key="5">
    <source>
        <dbReference type="ARBA" id="ARBA00022729"/>
    </source>
</evidence>
<proteinExistence type="inferred from homology"/>
<dbReference type="InterPro" id="IPR012910">
    <property type="entry name" value="Plug_dom"/>
</dbReference>
<dbReference type="Gene3D" id="2.170.130.10">
    <property type="entry name" value="TonB-dependent receptor, plug domain"/>
    <property type="match status" value="1"/>
</dbReference>
<name>A0A286U1V8_9BACT</name>
<dbReference type="EMBL" id="BAOS01000028">
    <property type="protein sequence ID" value="GAX62128.1"/>
    <property type="molecule type" value="Genomic_DNA"/>
</dbReference>
<keyword evidence="6 11" id="KW-0798">TonB box</keyword>
<reference evidence="15" key="1">
    <citation type="journal article" date="2017" name="Environ. Microbiol. Rep.">
        <title>Genetic Diversity of Marine Anaerobic Ammonium-Oxidizing Bacteria as Revealed by Genomic and Proteomic Analyses of 'Candidatus Scalindua japonica'.</title>
        <authorList>
            <person name="Oshiki M."/>
            <person name="Mizuto K."/>
            <person name="Kimura Z."/>
            <person name="Kindaichi T."/>
            <person name="Satoh H."/>
            <person name="Okabe S."/>
        </authorList>
    </citation>
    <scope>NUCLEOTIDE SEQUENCE [LARGE SCALE GENOMIC DNA]</scope>
    <source>
        <strain evidence="15">husup-a2</strain>
    </source>
</reference>
<evidence type="ECO:0000259" key="12">
    <source>
        <dbReference type="Pfam" id="PF00593"/>
    </source>
</evidence>
<evidence type="ECO:0000256" key="11">
    <source>
        <dbReference type="RuleBase" id="RU003357"/>
    </source>
</evidence>
<keyword evidence="15" id="KW-1185">Reference proteome</keyword>
<comment type="caution">
    <text evidence="14">The sequence shown here is derived from an EMBL/GenBank/DDBJ whole genome shotgun (WGS) entry which is preliminary data.</text>
</comment>
<protein>
    <submittedName>
        <fullName evidence="14">Outer membrane receptor protein</fullName>
    </submittedName>
</protein>
<evidence type="ECO:0000256" key="4">
    <source>
        <dbReference type="ARBA" id="ARBA00022692"/>
    </source>
</evidence>
<evidence type="ECO:0000256" key="9">
    <source>
        <dbReference type="ARBA" id="ARBA00023237"/>
    </source>
</evidence>
<dbReference type="PROSITE" id="PS52016">
    <property type="entry name" value="TONB_DEPENDENT_REC_3"/>
    <property type="match status" value="1"/>
</dbReference>
<dbReference type="InterPro" id="IPR039426">
    <property type="entry name" value="TonB-dep_rcpt-like"/>
</dbReference>
<dbReference type="AlphaFoldDB" id="A0A286U1V8"/>
<dbReference type="GO" id="GO:0009279">
    <property type="term" value="C:cell outer membrane"/>
    <property type="evidence" value="ECO:0007669"/>
    <property type="project" value="UniProtKB-SubCell"/>
</dbReference>
<evidence type="ECO:0000313" key="14">
    <source>
        <dbReference type="EMBL" id="GAX62128.1"/>
    </source>
</evidence>
<dbReference type="Gene3D" id="2.40.170.20">
    <property type="entry name" value="TonB-dependent receptor, beta-barrel domain"/>
    <property type="match status" value="1"/>
</dbReference>
<evidence type="ECO:0000256" key="8">
    <source>
        <dbReference type="ARBA" id="ARBA00023170"/>
    </source>
</evidence>
<dbReference type="GO" id="GO:0044718">
    <property type="term" value="P:siderophore transmembrane transport"/>
    <property type="evidence" value="ECO:0007669"/>
    <property type="project" value="TreeGrafter"/>
</dbReference>
<dbReference type="InterPro" id="IPR037066">
    <property type="entry name" value="Plug_dom_sf"/>
</dbReference>
<organism evidence="14 15">
    <name type="scientific">Candidatus Scalindua japonica</name>
    <dbReference type="NCBI Taxonomy" id="1284222"/>
    <lineage>
        <taxon>Bacteria</taxon>
        <taxon>Pseudomonadati</taxon>
        <taxon>Planctomycetota</taxon>
        <taxon>Candidatus Brocadiia</taxon>
        <taxon>Candidatus Brocadiales</taxon>
        <taxon>Candidatus Scalinduaceae</taxon>
        <taxon>Candidatus Scalindua</taxon>
    </lineage>
</organism>
<accession>A0A286U1V8</accession>
<keyword evidence="8 14" id="KW-0675">Receptor</keyword>
<evidence type="ECO:0000259" key="13">
    <source>
        <dbReference type="Pfam" id="PF07715"/>
    </source>
</evidence>
<dbReference type="CDD" id="cd01347">
    <property type="entry name" value="ligand_gated_channel"/>
    <property type="match status" value="1"/>
</dbReference>
<evidence type="ECO:0000256" key="6">
    <source>
        <dbReference type="ARBA" id="ARBA00023077"/>
    </source>
</evidence>
<evidence type="ECO:0000256" key="7">
    <source>
        <dbReference type="ARBA" id="ARBA00023136"/>
    </source>
</evidence>
<evidence type="ECO:0000256" key="1">
    <source>
        <dbReference type="ARBA" id="ARBA00004571"/>
    </source>
</evidence>
<dbReference type="Pfam" id="PF07715">
    <property type="entry name" value="Plug"/>
    <property type="match status" value="1"/>
</dbReference>
<gene>
    <name evidence="14" type="ORF">SCALIN_C28_0331</name>
</gene>
<evidence type="ECO:0000256" key="3">
    <source>
        <dbReference type="ARBA" id="ARBA00022452"/>
    </source>
</evidence>
<keyword evidence="2 10" id="KW-0813">Transport</keyword>
<dbReference type="InterPro" id="IPR036942">
    <property type="entry name" value="Beta-barrel_TonB_sf"/>
</dbReference>
<comment type="subcellular location">
    <subcellularLocation>
        <location evidence="1 10">Cell outer membrane</location>
        <topology evidence="1 10">Multi-pass membrane protein</topology>
    </subcellularLocation>
</comment>
<keyword evidence="3 10" id="KW-1134">Transmembrane beta strand</keyword>
<dbReference type="Pfam" id="PF00593">
    <property type="entry name" value="TonB_dep_Rec_b-barrel"/>
    <property type="match status" value="1"/>
</dbReference>
<dbReference type="Proteomes" id="UP000218542">
    <property type="component" value="Unassembled WGS sequence"/>
</dbReference>
<comment type="similarity">
    <text evidence="10 11">Belongs to the TonB-dependent receptor family.</text>
</comment>
<evidence type="ECO:0000256" key="10">
    <source>
        <dbReference type="PROSITE-ProRule" id="PRU01360"/>
    </source>
</evidence>
<feature type="domain" description="TonB-dependent receptor plug" evidence="13">
    <location>
        <begin position="26"/>
        <end position="132"/>
    </location>
</feature>
<sequence>MELEEIFAIFSEEEIVVSALKKPRKVSKSPAIMSVITARQIKQMGFRTLSDVLETVPGFDVSMNKNGTREIGVRGILLLDSSKIKVLIDGHSINEPATGGATWLFDSLVVENAKRIEIIRGPGSALYGQNAFLAVINVITKDTDDIDGLQVTASGGSFDTQNYNVLFGKEFGALKASGFFDFFDTEGFSKKIEEDFVFATDPASLTPGRSQNQKERIDLNLKLSYKNLELNSKYMNRKKEGYVGIDNTLSDDTTWRDTYAFTELIYNIKYSEKFNIKTRAYYDYYYSSAEIETRPEGFVDQFTRLFPDGIKSVTRFKEHTLGIETQFNYKVFERNELTFGFQYEWIHQNSVNLDANIFPPTIGPLSSLTDFSHDFPFTRRSATRQIWSLYLQDEWNITKDVDFTFGVRYDHFTRFDSTTNPRAGLIWRFIEDAHLKLLFATAFRAPNFNELFFANNPIEIGNSNLDPEKINTFEVGLGYNFTEHVRGNVNYFFNRIRDRIQKDSQTPSQDQNLGGARIKGIEAELKADWGNDNYVYANYTFQDAEETRDRNRLAFVPIHKANLGFNIGFWKYANANVNTFISGPRPREDGDTRRDLPSYTLSNLTLIGKNFIDNFEIRGSVFNLFDKSYDDPAQKNTVPTDYPQQGRSFIIELRYRF</sequence>
<evidence type="ECO:0000313" key="15">
    <source>
        <dbReference type="Proteomes" id="UP000218542"/>
    </source>
</evidence>
<dbReference type="SUPFAM" id="SSF56935">
    <property type="entry name" value="Porins"/>
    <property type="match status" value="1"/>
</dbReference>
<keyword evidence="5" id="KW-0732">Signal</keyword>
<dbReference type="InterPro" id="IPR000531">
    <property type="entry name" value="Beta-barrel_TonB"/>
</dbReference>
<keyword evidence="4 10" id="KW-0812">Transmembrane</keyword>
<keyword evidence="9 10" id="KW-0998">Cell outer membrane</keyword>
<dbReference type="PANTHER" id="PTHR30069">
    <property type="entry name" value="TONB-DEPENDENT OUTER MEMBRANE RECEPTOR"/>
    <property type="match status" value="1"/>
</dbReference>
<feature type="domain" description="TonB-dependent receptor-like beta-barrel" evidence="12">
    <location>
        <begin position="217"/>
        <end position="624"/>
    </location>
</feature>
<dbReference type="PANTHER" id="PTHR30069:SF29">
    <property type="entry name" value="HEMOGLOBIN AND HEMOGLOBIN-HAPTOGLOBIN-BINDING PROTEIN 1-RELATED"/>
    <property type="match status" value="1"/>
</dbReference>
<dbReference type="GO" id="GO:0015344">
    <property type="term" value="F:siderophore uptake transmembrane transporter activity"/>
    <property type="evidence" value="ECO:0007669"/>
    <property type="project" value="TreeGrafter"/>
</dbReference>
<evidence type="ECO:0000256" key="2">
    <source>
        <dbReference type="ARBA" id="ARBA00022448"/>
    </source>
</evidence>